<protein>
    <submittedName>
        <fullName evidence="1">Uncharacterized protein</fullName>
    </submittedName>
</protein>
<dbReference type="EMBL" id="JAMZDX010000006">
    <property type="protein sequence ID" value="MCP2312719.1"/>
    <property type="molecule type" value="Genomic_DNA"/>
</dbReference>
<dbReference type="Proteomes" id="UP001206483">
    <property type="component" value="Unassembled WGS sequence"/>
</dbReference>
<organism evidence="1 2">
    <name type="scientific">Kitasatospora paracochleata</name>
    <dbReference type="NCBI Taxonomy" id="58354"/>
    <lineage>
        <taxon>Bacteria</taxon>
        <taxon>Bacillati</taxon>
        <taxon>Actinomycetota</taxon>
        <taxon>Actinomycetes</taxon>
        <taxon>Kitasatosporales</taxon>
        <taxon>Streptomycetaceae</taxon>
        <taxon>Kitasatospora</taxon>
    </lineage>
</organism>
<gene>
    <name evidence="1" type="ORF">FHR36_005900</name>
</gene>
<comment type="caution">
    <text evidence="1">The sequence shown here is derived from an EMBL/GenBank/DDBJ whole genome shotgun (WGS) entry which is preliminary data.</text>
</comment>
<evidence type="ECO:0000313" key="2">
    <source>
        <dbReference type="Proteomes" id="UP001206483"/>
    </source>
</evidence>
<proteinExistence type="predicted"/>
<accession>A0ABT1J6F8</accession>
<sequence>MLAGRDLRPNGVGHLHVRRALVMHKSHAARVSPKPL</sequence>
<reference evidence="1 2" key="1">
    <citation type="submission" date="2022-06" db="EMBL/GenBank/DDBJ databases">
        <title>Sequencing the genomes of 1000 actinobacteria strains.</title>
        <authorList>
            <person name="Klenk H.-P."/>
        </authorList>
    </citation>
    <scope>NUCLEOTIDE SEQUENCE [LARGE SCALE GENOMIC DNA]</scope>
    <source>
        <strain evidence="1 2">DSM 41656</strain>
    </source>
</reference>
<evidence type="ECO:0000313" key="1">
    <source>
        <dbReference type="EMBL" id="MCP2312719.1"/>
    </source>
</evidence>
<name>A0ABT1J6F8_9ACTN</name>
<keyword evidence="2" id="KW-1185">Reference proteome</keyword>